<dbReference type="EMBL" id="JACSQO010000003">
    <property type="protein sequence ID" value="MBD7944198.1"/>
    <property type="molecule type" value="Genomic_DNA"/>
</dbReference>
<protein>
    <submittedName>
        <fullName evidence="1">DUF2653 family protein</fullName>
    </submittedName>
</protein>
<proteinExistence type="predicted"/>
<keyword evidence="2" id="KW-1185">Reference proteome</keyword>
<evidence type="ECO:0000313" key="2">
    <source>
        <dbReference type="Proteomes" id="UP000640786"/>
    </source>
</evidence>
<name>A0ABR8R8S4_9BACI</name>
<dbReference type="InterPro" id="IPR020516">
    <property type="entry name" value="Uncharacterised_YxcD"/>
</dbReference>
<accession>A0ABR8R8S4</accession>
<reference evidence="1 2" key="1">
    <citation type="submission" date="2020-08" db="EMBL/GenBank/DDBJ databases">
        <title>A Genomic Blueprint of the Chicken Gut Microbiome.</title>
        <authorList>
            <person name="Gilroy R."/>
            <person name="Ravi A."/>
            <person name="Getino M."/>
            <person name="Pursley I."/>
            <person name="Horton D.L."/>
            <person name="Alikhan N.-F."/>
            <person name="Baker D."/>
            <person name="Gharbi K."/>
            <person name="Hall N."/>
            <person name="Watson M."/>
            <person name="Adriaenssens E.M."/>
            <person name="Foster-Nyarko E."/>
            <person name="Jarju S."/>
            <person name="Secka A."/>
            <person name="Antonio M."/>
            <person name="Oren A."/>
            <person name="Chaudhuri R."/>
            <person name="La Ragione R.M."/>
            <person name="Hildebrand F."/>
            <person name="Pallen M.J."/>
        </authorList>
    </citation>
    <scope>NUCLEOTIDE SEQUENCE [LARGE SCALE GENOMIC DNA]</scope>
    <source>
        <strain evidence="1 2">Sa2BUA9</strain>
    </source>
</reference>
<evidence type="ECO:0000313" key="1">
    <source>
        <dbReference type="EMBL" id="MBD7944198.1"/>
    </source>
</evidence>
<organism evidence="1 2">
    <name type="scientific">Psychrobacillus faecigallinarum</name>
    <dbReference type="NCBI Taxonomy" id="2762235"/>
    <lineage>
        <taxon>Bacteria</taxon>
        <taxon>Bacillati</taxon>
        <taxon>Bacillota</taxon>
        <taxon>Bacilli</taxon>
        <taxon>Bacillales</taxon>
        <taxon>Bacillaceae</taxon>
        <taxon>Psychrobacillus</taxon>
    </lineage>
</organism>
<dbReference type="Proteomes" id="UP000640786">
    <property type="component" value="Unassembled WGS sequence"/>
</dbReference>
<dbReference type="Pfam" id="PF10850">
    <property type="entry name" value="DUF2653"/>
    <property type="match status" value="1"/>
</dbReference>
<gene>
    <name evidence="1" type="ORF">H9650_08710</name>
</gene>
<comment type="caution">
    <text evidence="1">The sequence shown here is derived from an EMBL/GenBank/DDBJ whole genome shotgun (WGS) entry which is preliminary data.</text>
</comment>
<dbReference type="RefSeq" id="WP_144538503.1">
    <property type="nucleotide sequence ID" value="NZ_JACSQO010000003.1"/>
</dbReference>
<sequence length="96" mass="10952">MEKLVIPEQNIINAICVHFGRKFNTTPEEVEVELIFDDEVGFSAEAYINNQQHNLSTLDIIESLRQTMREFLNLDPITTGIELVFDEEEGIIAIVS</sequence>